<dbReference type="EMBL" id="CYYU01000014">
    <property type="protein sequence ID" value="CUN93834.1"/>
    <property type="molecule type" value="Genomic_DNA"/>
</dbReference>
<dbReference type="Pfam" id="PF01180">
    <property type="entry name" value="DHO_dh"/>
    <property type="match status" value="1"/>
</dbReference>
<dbReference type="PANTHER" id="PTHR48109:SF1">
    <property type="entry name" value="DIHYDROOROTATE DEHYDROGENASE (FUMARATE)"/>
    <property type="match status" value="1"/>
</dbReference>
<dbReference type="InterPro" id="IPR013785">
    <property type="entry name" value="Aldolase_TIM"/>
</dbReference>
<dbReference type="eggNOG" id="COG0167">
    <property type="taxonomic scope" value="Bacteria"/>
</dbReference>
<evidence type="ECO:0000313" key="12">
    <source>
        <dbReference type="Proteomes" id="UP000095546"/>
    </source>
</evidence>
<dbReference type="InterPro" id="IPR050074">
    <property type="entry name" value="DHO_dehydrogenase"/>
</dbReference>
<evidence type="ECO:0000256" key="2">
    <source>
        <dbReference type="ARBA" id="ARBA00004725"/>
    </source>
</evidence>
<evidence type="ECO:0000256" key="8">
    <source>
        <dbReference type="ARBA" id="ARBA00023002"/>
    </source>
</evidence>
<dbReference type="Proteomes" id="UP000095546">
    <property type="component" value="Unassembled WGS sequence"/>
</dbReference>
<comment type="catalytic activity">
    <reaction evidence="9">
        <text>(S)-dihydroorotate + A = orotate + AH2</text>
        <dbReference type="Rhea" id="RHEA:18073"/>
        <dbReference type="ChEBI" id="CHEBI:13193"/>
        <dbReference type="ChEBI" id="CHEBI:17499"/>
        <dbReference type="ChEBI" id="CHEBI:30839"/>
        <dbReference type="ChEBI" id="CHEBI:30864"/>
    </reaction>
</comment>
<evidence type="ECO:0000313" key="11">
    <source>
        <dbReference type="EMBL" id="CUN93834.1"/>
    </source>
</evidence>
<evidence type="ECO:0000256" key="6">
    <source>
        <dbReference type="ARBA" id="ARBA00022643"/>
    </source>
</evidence>
<keyword evidence="5 9" id="KW-0285">Flavoprotein</keyword>
<dbReference type="GO" id="GO:0006207">
    <property type="term" value="P:'de novo' pyrimidine nucleobase biosynthetic process"/>
    <property type="evidence" value="ECO:0007669"/>
    <property type="project" value="InterPro"/>
</dbReference>
<dbReference type="STRING" id="187979.ERS852385_01743"/>
<dbReference type="HAMAP" id="MF_00224">
    <property type="entry name" value="DHO_dh_type1"/>
    <property type="match status" value="1"/>
</dbReference>
<comment type="similarity">
    <text evidence="3 9">Belongs to the dihydroorotate dehydrogenase family. Type 1 subfamily.</text>
</comment>
<comment type="cofactor">
    <cofactor evidence="9">
        <name>FMN</name>
        <dbReference type="ChEBI" id="CHEBI:58210"/>
    </cofactor>
    <text evidence="9">Binds 1 FMN per subunit.</text>
</comment>
<dbReference type="RefSeq" id="WP_055162230.1">
    <property type="nucleotide sequence ID" value="NZ_CABIWZ010000014.1"/>
</dbReference>
<dbReference type="InterPro" id="IPR033888">
    <property type="entry name" value="DHOD_1B"/>
</dbReference>
<evidence type="ECO:0000256" key="7">
    <source>
        <dbReference type="ARBA" id="ARBA00022975"/>
    </source>
</evidence>
<dbReference type="OrthoDB" id="9794954at2"/>
<feature type="binding site" evidence="9">
    <location>
        <position position="128"/>
    </location>
    <ligand>
        <name>substrate</name>
    </ligand>
</feature>
<comment type="pathway">
    <text evidence="2 9">Pyrimidine metabolism; UMP biosynthesis via de novo pathway.</text>
</comment>
<dbReference type="CDD" id="cd04740">
    <property type="entry name" value="DHOD_1B_like"/>
    <property type="match status" value="1"/>
</dbReference>
<protein>
    <recommendedName>
        <fullName evidence="9">Dihydroorotate dehydrogenase</fullName>
        <shortName evidence="9">DHOD</shortName>
        <shortName evidence="9">DHODase</shortName>
        <shortName evidence="9">DHOdehase</shortName>
        <ecNumber evidence="9">1.3.-.-</ecNumber>
    </recommendedName>
</protein>
<dbReference type="AlphaFoldDB" id="A0A174AZF4"/>
<evidence type="ECO:0000256" key="9">
    <source>
        <dbReference type="HAMAP-Rule" id="MF_00224"/>
    </source>
</evidence>
<dbReference type="InterPro" id="IPR001295">
    <property type="entry name" value="Dihydroorotate_DH_CS"/>
</dbReference>
<feature type="binding site" evidence="9">
    <location>
        <begin position="71"/>
        <end position="75"/>
    </location>
    <ligand>
        <name>substrate</name>
    </ligand>
</feature>
<dbReference type="InterPro" id="IPR005720">
    <property type="entry name" value="Dihydroorotate_DH_cat"/>
</dbReference>
<dbReference type="PIRSF" id="PIRSF000164">
    <property type="entry name" value="DHO_oxidase"/>
    <property type="match status" value="1"/>
</dbReference>
<keyword evidence="6 9" id="KW-0288">FMN</keyword>
<reference evidence="11 12" key="1">
    <citation type="submission" date="2015-09" db="EMBL/GenBank/DDBJ databases">
        <authorList>
            <consortium name="Pathogen Informatics"/>
        </authorList>
    </citation>
    <scope>NUCLEOTIDE SEQUENCE [LARGE SCALE GENOMIC DNA]</scope>
    <source>
        <strain evidence="11 12">2789STDY5608828</strain>
    </source>
</reference>
<keyword evidence="4 9" id="KW-0963">Cytoplasm</keyword>
<organism evidence="11 12">
    <name type="scientific">Mitsuokella jalaludinii</name>
    <dbReference type="NCBI Taxonomy" id="187979"/>
    <lineage>
        <taxon>Bacteria</taxon>
        <taxon>Bacillati</taxon>
        <taxon>Bacillota</taxon>
        <taxon>Negativicutes</taxon>
        <taxon>Selenomonadales</taxon>
        <taxon>Selenomonadaceae</taxon>
        <taxon>Mitsuokella</taxon>
    </lineage>
</organism>
<feature type="binding site" evidence="9">
    <location>
        <begin position="266"/>
        <end position="267"/>
    </location>
    <ligand>
        <name>FMN</name>
        <dbReference type="ChEBI" id="CHEBI:58210"/>
    </ligand>
</feature>
<dbReference type="GO" id="GO:0005737">
    <property type="term" value="C:cytoplasm"/>
    <property type="evidence" value="ECO:0007669"/>
    <property type="project" value="UniProtKB-SubCell"/>
</dbReference>
<evidence type="ECO:0000256" key="1">
    <source>
        <dbReference type="ARBA" id="ARBA00004496"/>
    </source>
</evidence>
<dbReference type="PROSITE" id="PS00912">
    <property type="entry name" value="DHODEHASE_2"/>
    <property type="match status" value="1"/>
</dbReference>
<feature type="binding site" evidence="9">
    <location>
        <position position="166"/>
    </location>
    <ligand>
        <name>FMN</name>
        <dbReference type="ChEBI" id="CHEBI:58210"/>
    </ligand>
</feature>
<dbReference type="InterPro" id="IPR024920">
    <property type="entry name" value="Dihydroorotate_DH_1"/>
</dbReference>
<feature type="binding site" evidence="9">
    <location>
        <position position="192"/>
    </location>
    <ligand>
        <name>FMN</name>
        <dbReference type="ChEBI" id="CHEBI:58210"/>
    </ligand>
</feature>
<feature type="binding site" evidence="9">
    <location>
        <position position="101"/>
    </location>
    <ligand>
        <name>FMN</name>
        <dbReference type="ChEBI" id="CHEBI:58210"/>
    </ligand>
</feature>
<dbReference type="NCBIfam" id="TIGR01037">
    <property type="entry name" value="pyrD_sub1_fam"/>
    <property type="match status" value="1"/>
</dbReference>
<dbReference type="FunFam" id="3.20.20.70:FF:000027">
    <property type="entry name" value="Dihydropyrimidine dehydrogenase [NADP(+)]"/>
    <property type="match status" value="1"/>
</dbReference>
<evidence type="ECO:0000256" key="3">
    <source>
        <dbReference type="ARBA" id="ARBA00008008"/>
    </source>
</evidence>
<dbReference type="UniPathway" id="UPA00070"/>
<dbReference type="EC" id="1.3.-.-" evidence="9"/>
<accession>A0A174AZF4</accession>
<comment type="function">
    <text evidence="9">Catalyzes the conversion of dihydroorotate to orotate.</text>
</comment>
<dbReference type="InterPro" id="IPR049622">
    <property type="entry name" value="Dihydroorotate_DH_I"/>
</dbReference>
<feature type="binding site" evidence="9">
    <location>
        <begin position="244"/>
        <end position="245"/>
    </location>
    <ligand>
        <name>FMN</name>
        <dbReference type="ChEBI" id="CHEBI:58210"/>
    </ligand>
</feature>
<feature type="binding site" evidence="9">
    <location>
        <begin position="193"/>
        <end position="194"/>
    </location>
    <ligand>
        <name>substrate</name>
    </ligand>
</feature>
<dbReference type="GO" id="GO:0044205">
    <property type="term" value="P:'de novo' UMP biosynthetic process"/>
    <property type="evidence" value="ECO:0007669"/>
    <property type="project" value="UniProtKB-UniRule"/>
</dbReference>
<sequence>MSDERLHTDLLGIAMKTPVLTASGTFGFGEEFKDFVDLSRLGGVMVKGTTLLPRRGNDGVRITETPEGMLNCIGLENPGVEHFLDETLPRIQQYGMNVIVNISGSTAEEYGKLAGLLDVPGVAAIELNVSCPNVKEGGIVFGTDPEAAAAVVREAKAHTKKPVILKLSPNVTDIVAMARAVEAAGADAVSLINTLLGMEIDIHRFRPVLGNITGGLSGPCVKPVAVRMVWQVAQAVRIPIIGMGGIASAEDAVEFFLAGASAVAVGTANFTDPEITMKICDGLDTYLAEHGFSSIEEIVGKANPGFLGFRNDVQKG</sequence>
<dbReference type="NCBIfam" id="NF005574">
    <property type="entry name" value="PRK07259.1"/>
    <property type="match status" value="1"/>
</dbReference>
<feature type="binding site" evidence="9">
    <location>
        <position position="47"/>
    </location>
    <ligand>
        <name>substrate</name>
    </ligand>
</feature>
<dbReference type="Gene3D" id="3.20.20.70">
    <property type="entry name" value="Aldolase class I"/>
    <property type="match status" value="1"/>
</dbReference>
<evidence type="ECO:0000256" key="4">
    <source>
        <dbReference type="ARBA" id="ARBA00022490"/>
    </source>
</evidence>
<dbReference type="GO" id="GO:0004152">
    <property type="term" value="F:dihydroorotate dehydrogenase activity"/>
    <property type="evidence" value="ECO:0007669"/>
    <property type="project" value="UniProtKB-UniRule"/>
</dbReference>
<feature type="binding site" evidence="9">
    <location>
        <position position="128"/>
    </location>
    <ligand>
        <name>FMN</name>
        <dbReference type="ChEBI" id="CHEBI:58210"/>
    </ligand>
</feature>
<gene>
    <name evidence="11" type="primary">pyrDB</name>
    <name evidence="9" type="synonym">pyrD</name>
    <name evidence="11" type="ORF">ERS852385_01743</name>
</gene>
<evidence type="ECO:0000256" key="5">
    <source>
        <dbReference type="ARBA" id="ARBA00022630"/>
    </source>
</evidence>
<feature type="binding site" evidence="9">
    <location>
        <position position="23"/>
    </location>
    <ligand>
        <name>FMN</name>
        <dbReference type="ChEBI" id="CHEBI:58210"/>
    </ligand>
</feature>
<feature type="active site" description="Nucleophile" evidence="9">
    <location>
        <position position="131"/>
    </location>
</feature>
<dbReference type="SUPFAM" id="SSF51395">
    <property type="entry name" value="FMN-linked oxidoreductases"/>
    <property type="match status" value="1"/>
</dbReference>
<feature type="domain" description="Dihydroorotate dehydrogenase catalytic" evidence="10">
    <location>
        <begin position="6"/>
        <end position="286"/>
    </location>
</feature>
<keyword evidence="12" id="KW-1185">Reference proteome</keyword>
<dbReference type="InterPro" id="IPR012135">
    <property type="entry name" value="Dihydroorotate_DH_1_2"/>
</dbReference>
<feature type="binding site" evidence="9">
    <location>
        <begin position="47"/>
        <end position="48"/>
    </location>
    <ligand>
        <name>FMN</name>
        <dbReference type="ChEBI" id="CHEBI:58210"/>
    </ligand>
</feature>
<keyword evidence="8 9" id="KW-0560">Oxidoreductase</keyword>
<keyword evidence="7 9" id="KW-0665">Pyrimidine biosynthesis</keyword>
<feature type="binding site" evidence="9">
    <location>
        <position position="218"/>
    </location>
    <ligand>
        <name>FMN</name>
        <dbReference type="ChEBI" id="CHEBI:58210"/>
    </ligand>
</feature>
<name>A0A174AZF4_9FIRM</name>
<proteinExistence type="inferred from homology"/>
<evidence type="ECO:0000259" key="10">
    <source>
        <dbReference type="Pfam" id="PF01180"/>
    </source>
</evidence>
<comment type="subcellular location">
    <subcellularLocation>
        <location evidence="1 9">Cytoplasm</location>
    </subcellularLocation>
</comment>
<dbReference type="PANTHER" id="PTHR48109">
    <property type="entry name" value="DIHYDROOROTATE DEHYDROGENASE (QUINONE), MITOCHONDRIAL-RELATED"/>
    <property type="match status" value="1"/>
</dbReference>